<dbReference type="EMBL" id="CP021377">
    <property type="protein sequence ID" value="ART83788.1"/>
    <property type="molecule type" value="Genomic_DNA"/>
</dbReference>
<evidence type="ECO:0000256" key="3">
    <source>
        <dbReference type="ARBA" id="ARBA00022598"/>
    </source>
</evidence>
<organism evidence="11 12">
    <name type="scientific">Oceanisphaera profunda</name>
    <dbReference type="NCBI Taxonomy" id="1416627"/>
    <lineage>
        <taxon>Bacteria</taxon>
        <taxon>Pseudomonadati</taxon>
        <taxon>Pseudomonadota</taxon>
        <taxon>Gammaproteobacteria</taxon>
        <taxon>Aeromonadales</taxon>
        <taxon>Aeromonadaceae</taxon>
        <taxon>Oceanisphaera</taxon>
    </lineage>
</organism>
<evidence type="ECO:0000256" key="9">
    <source>
        <dbReference type="RuleBase" id="RU004391"/>
    </source>
</evidence>
<keyword evidence="4 8" id="KW-0317">Glutathione biosynthesis</keyword>
<comment type="catalytic activity">
    <reaction evidence="7 8 9">
        <text>L-cysteine + L-glutamate + ATP = gamma-L-glutamyl-L-cysteine + ADP + phosphate + H(+)</text>
        <dbReference type="Rhea" id="RHEA:13285"/>
        <dbReference type="ChEBI" id="CHEBI:15378"/>
        <dbReference type="ChEBI" id="CHEBI:29985"/>
        <dbReference type="ChEBI" id="CHEBI:30616"/>
        <dbReference type="ChEBI" id="CHEBI:35235"/>
        <dbReference type="ChEBI" id="CHEBI:43474"/>
        <dbReference type="ChEBI" id="CHEBI:58173"/>
        <dbReference type="ChEBI" id="CHEBI:456216"/>
        <dbReference type="EC" id="6.3.2.2"/>
    </reaction>
</comment>
<evidence type="ECO:0000256" key="2">
    <source>
        <dbReference type="ARBA" id="ARBA00008772"/>
    </source>
</evidence>
<dbReference type="GO" id="GO:0046872">
    <property type="term" value="F:metal ion binding"/>
    <property type="evidence" value="ECO:0007669"/>
    <property type="project" value="TreeGrafter"/>
</dbReference>
<name>A0A1Y0D8B4_9GAMM</name>
<evidence type="ECO:0000313" key="12">
    <source>
        <dbReference type="Proteomes" id="UP000243937"/>
    </source>
</evidence>
<dbReference type="PANTHER" id="PTHR38761">
    <property type="entry name" value="GLUTAMATE--CYSTEINE LIGASE"/>
    <property type="match status" value="1"/>
</dbReference>
<evidence type="ECO:0000256" key="1">
    <source>
        <dbReference type="ARBA" id="ARBA00005006"/>
    </source>
</evidence>
<dbReference type="UniPathway" id="UPA00142">
    <property type="reaction ID" value="UER00209"/>
</dbReference>
<dbReference type="InterPro" id="IPR007370">
    <property type="entry name" value="Glu_cys_ligase"/>
</dbReference>
<dbReference type="EC" id="6.3.2.2" evidence="8"/>
<dbReference type="Gene3D" id="3.30.590.20">
    <property type="match status" value="1"/>
</dbReference>
<protein>
    <recommendedName>
        <fullName evidence="8">Glutamate--cysteine ligase</fullName>
        <ecNumber evidence="8">6.3.2.2</ecNumber>
    </recommendedName>
    <alternativeName>
        <fullName evidence="8">Gamma-ECS</fullName>
        <shortName evidence="8">GCS</shortName>
    </alternativeName>
    <alternativeName>
        <fullName evidence="8">Gamma-glutamylcysteine synthetase</fullName>
    </alternativeName>
</protein>
<evidence type="ECO:0000313" key="11">
    <source>
        <dbReference type="EMBL" id="ART83788.1"/>
    </source>
</evidence>
<evidence type="ECO:0000256" key="5">
    <source>
        <dbReference type="ARBA" id="ARBA00022741"/>
    </source>
</evidence>
<dbReference type="SUPFAM" id="SSF55931">
    <property type="entry name" value="Glutamine synthetase/guanido kinase"/>
    <property type="match status" value="1"/>
</dbReference>
<evidence type="ECO:0000256" key="4">
    <source>
        <dbReference type="ARBA" id="ARBA00022684"/>
    </source>
</evidence>
<dbReference type="InterPro" id="IPR014746">
    <property type="entry name" value="Gln_synth/guanido_kin_cat_dom"/>
</dbReference>
<evidence type="ECO:0000256" key="8">
    <source>
        <dbReference type="HAMAP-Rule" id="MF_00578"/>
    </source>
</evidence>
<comment type="similarity">
    <text evidence="2 8">Belongs to the glutamate--cysteine ligase type 1 family. Type 1 subfamily.</text>
</comment>
<dbReference type="GO" id="GO:0006750">
    <property type="term" value="P:glutathione biosynthetic process"/>
    <property type="evidence" value="ECO:0007669"/>
    <property type="project" value="UniProtKB-UniRule"/>
</dbReference>
<keyword evidence="3 8" id="KW-0436">Ligase</keyword>
<accession>A0A1Y0D8B4</accession>
<dbReference type="PANTHER" id="PTHR38761:SF1">
    <property type="entry name" value="GLUTAMATE--CYSTEINE LIGASE"/>
    <property type="match status" value="1"/>
</dbReference>
<feature type="domain" description="Glutamate--cysteine ligase" evidence="10">
    <location>
        <begin position="10"/>
        <end position="381"/>
    </location>
</feature>
<dbReference type="GO" id="GO:0005524">
    <property type="term" value="F:ATP binding"/>
    <property type="evidence" value="ECO:0007669"/>
    <property type="project" value="UniProtKB-KW"/>
</dbReference>
<dbReference type="GO" id="GO:0004357">
    <property type="term" value="F:glutamate-cysteine ligase activity"/>
    <property type="evidence" value="ECO:0007669"/>
    <property type="project" value="UniProtKB-UniRule"/>
</dbReference>
<dbReference type="RefSeq" id="WP_087038466.1">
    <property type="nucleotide sequence ID" value="NZ_CP021377.1"/>
</dbReference>
<evidence type="ECO:0000256" key="7">
    <source>
        <dbReference type="ARBA" id="ARBA00048819"/>
    </source>
</evidence>
<dbReference type="Pfam" id="PF04262">
    <property type="entry name" value="Glu_cys_ligase"/>
    <property type="match status" value="1"/>
</dbReference>
<comment type="pathway">
    <text evidence="1 8 9">Sulfur metabolism; glutathione biosynthesis; glutathione from L-cysteine and L-glutamate: step 1/2.</text>
</comment>
<keyword evidence="5 8" id="KW-0547">Nucleotide-binding</keyword>
<dbReference type="NCBIfam" id="TIGR01434">
    <property type="entry name" value="glu_cys_ligase"/>
    <property type="match status" value="1"/>
</dbReference>
<dbReference type="OrthoDB" id="9803907at2"/>
<gene>
    <name evidence="8" type="primary">gshA</name>
    <name evidence="11" type="ORF">CBP31_15040</name>
</gene>
<dbReference type="HAMAP" id="MF_00578">
    <property type="entry name" value="Glu_cys_ligase"/>
    <property type="match status" value="1"/>
</dbReference>
<reference evidence="11 12" key="1">
    <citation type="journal article" date="2014" name="Int. J. Syst. Evol. Microbiol.">
        <title>Oceanisphaera profunda sp. nov., a marine bacterium isolated from deep-sea sediment, and emended description of the genus Oceanisphaera.</title>
        <authorList>
            <person name="Xu Z."/>
            <person name="Zhang X.Y."/>
            <person name="Su H.N."/>
            <person name="Yu Z.C."/>
            <person name="Liu C."/>
            <person name="Li H."/>
            <person name="Chen X.L."/>
            <person name="Song X.Y."/>
            <person name="Xie B.B."/>
            <person name="Qin Q.L."/>
            <person name="Zhou B.C."/>
            <person name="Shi M."/>
            <person name="Huang Y."/>
            <person name="Zhang Y.Z."/>
        </authorList>
    </citation>
    <scope>NUCLEOTIDE SEQUENCE [LARGE SCALE GENOMIC DNA]</scope>
    <source>
        <strain evidence="11 12">SM1222</strain>
    </source>
</reference>
<keyword evidence="6 8" id="KW-0067">ATP-binding</keyword>
<dbReference type="AlphaFoldDB" id="A0A1Y0D8B4"/>
<sequence length="513" mass="57712">MTPSLTPHLAQLADADLIRPLAHIRRGIEKEALRVTPKGRLSQEPHLHTLGSALTHPHITTDYSESLLEFITPPSEQIGDTLGFMEQLHRYAVSQLGDEHLWPASMPCALQGNNSVPIAEYGSSRSGQMKHTYRRGLDVRYGRIMQSIAGIHFNFSLPDSFWQGYRELLGSQDSLADFRSAQYFALIRNFQRYGWLLLYLFGASPALSRSFMDGRPHQLASLGTDTLYLPFATSLRMSGLGYQSDAQAGLNISTNSLAEYGRDLTRALNTPHAPYTRIGVEVNGETRQLNDNILQIENEYYSDIRPKRVTHAGETPLQAMANRGVEYIEVRNLDINPLLALGIDDTQIRFLDTFLLFCLFQDSPEIGEQEQQRLARNQTRVTEQGRRPDLLLETASGELSRAAWGEQLFAELDAIAQLLDKAGSGYGAALQHYKPLLQQPELTPSARILQQLTATEQNYTDWVQNRATELTQHWQQTPLEQEQSRYFTQLASSSLAAQYALEEQEAGRSLMAM</sequence>
<proteinExistence type="inferred from homology"/>
<dbReference type="Proteomes" id="UP000243937">
    <property type="component" value="Chromosome"/>
</dbReference>
<dbReference type="InterPro" id="IPR006334">
    <property type="entry name" value="Glut_cys_ligase"/>
</dbReference>
<dbReference type="GO" id="GO:0005829">
    <property type="term" value="C:cytosol"/>
    <property type="evidence" value="ECO:0007669"/>
    <property type="project" value="TreeGrafter"/>
</dbReference>
<dbReference type="KEGG" id="opf:CBP31_15040"/>
<keyword evidence="12" id="KW-1185">Reference proteome</keyword>
<evidence type="ECO:0000256" key="6">
    <source>
        <dbReference type="ARBA" id="ARBA00022840"/>
    </source>
</evidence>
<evidence type="ECO:0000259" key="10">
    <source>
        <dbReference type="Pfam" id="PF04262"/>
    </source>
</evidence>